<sequence length="77" mass="8687">MFGDRIKCANHFNVTDSSSARSGLPQDRLDICSPAFYTSTEEYACPASARKLKSIGTNECLLSTVVWKEHEHWYDSL</sequence>
<reference evidence="1 3" key="1">
    <citation type="journal article" date="2014" name="BMC Genomics">
        <title>Genome sequence of Anopheles sinensis provides insight into genetics basis of mosquito competence for malaria parasites.</title>
        <authorList>
            <person name="Zhou D."/>
            <person name="Zhang D."/>
            <person name="Ding G."/>
            <person name="Shi L."/>
            <person name="Hou Q."/>
            <person name="Ye Y."/>
            <person name="Xu Y."/>
            <person name="Zhou H."/>
            <person name="Xiong C."/>
            <person name="Li S."/>
            <person name="Yu J."/>
            <person name="Hong S."/>
            <person name="Yu X."/>
            <person name="Zou P."/>
            <person name="Chen C."/>
            <person name="Chang X."/>
            <person name="Wang W."/>
            <person name="Lv Y."/>
            <person name="Sun Y."/>
            <person name="Ma L."/>
            <person name="Shen B."/>
            <person name="Zhu C."/>
        </authorList>
    </citation>
    <scope>NUCLEOTIDE SEQUENCE [LARGE SCALE GENOMIC DNA]</scope>
</reference>
<accession>A0A084W6M3</accession>
<evidence type="ECO:0000313" key="3">
    <source>
        <dbReference type="Proteomes" id="UP000030765"/>
    </source>
</evidence>
<dbReference type="EMBL" id="ATLV01020864">
    <property type="status" value="NOT_ANNOTATED_CDS"/>
    <property type="molecule type" value="Genomic_DNA"/>
</dbReference>
<gene>
    <name evidence="1" type="ORF">ZHAS_00013842</name>
</gene>
<dbReference type="AlphaFoldDB" id="A0A084W6M3"/>
<reference evidence="2" key="2">
    <citation type="submission" date="2020-05" db="UniProtKB">
        <authorList>
            <consortium name="EnsemblMetazoa"/>
        </authorList>
    </citation>
    <scope>IDENTIFICATION</scope>
</reference>
<dbReference type="VEuPathDB" id="VectorBase:ASIC013842"/>
<protein>
    <submittedName>
        <fullName evidence="1 2">Uncharacterized protein</fullName>
    </submittedName>
</protein>
<dbReference type="EnsemblMetazoa" id="ASIC013842-RA">
    <property type="protein sequence ID" value="ASIC013842-PA"/>
    <property type="gene ID" value="ASIC013842"/>
</dbReference>
<keyword evidence="3" id="KW-1185">Reference proteome</keyword>
<dbReference type="Proteomes" id="UP000030765">
    <property type="component" value="Unassembled WGS sequence"/>
</dbReference>
<organism evidence="1">
    <name type="scientific">Anopheles sinensis</name>
    <name type="common">Mosquito</name>
    <dbReference type="NCBI Taxonomy" id="74873"/>
    <lineage>
        <taxon>Eukaryota</taxon>
        <taxon>Metazoa</taxon>
        <taxon>Ecdysozoa</taxon>
        <taxon>Arthropoda</taxon>
        <taxon>Hexapoda</taxon>
        <taxon>Insecta</taxon>
        <taxon>Pterygota</taxon>
        <taxon>Neoptera</taxon>
        <taxon>Endopterygota</taxon>
        <taxon>Diptera</taxon>
        <taxon>Nematocera</taxon>
        <taxon>Culicoidea</taxon>
        <taxon>Culicidae</taxon>
        <taxon>Anophelinae</taxon>
        <taxon>Anopheles</taxon>
    </lineage>
</organism>
<name>A0A084W6M3_ANOSI</name>
<evidence type="ECO:0000313" key="2">
    <source>
        <dbReference type="EnsemblMetazoa" id="ASIC013842-PA"/>
    </source>
</evidence>
<evidence type="ECO:0000313" key="1">
    <source>
        <dbReference type="EMBL" id="KFB45867.1"/>
    </source>
</evidence>
<dbReference type="EMBL" id="KE525309">
    <property type="protein sequence ID" value="KFB45867.1"/>
    <property type="molecule type" value="Genomic_DNA"/>
</dbReference>
<proteinExistence type="predicted"/>